<dbReference type="SUPFAM" id="SSF81301">
    <property type="entry name" value="Nucleotidyltransferase"/>
    <property type="match status" value="1"/>
</dbReference>
<evidence type="ECO:0000313" key="1">
    <source>
        <dbReference type="EMBL" id="MBT1704387.1"/>
    </source>
</evidence>
<proteinExistence type="predicted"/>
<dbReference type="Gene3D" id="3.30.460.10">
    <property type="entry name" value="Beta Polymerase, domain 2"/>
    <property type="match status" value="1"/>
</dbReference>
<dbReference type="InterPro" id="IPR043519">
    <property type="entry name" value="NT_sf"/>
</dbReference>
<name>A0ABS5VSK5_9BACT</name>
<gene>
    <name evidence="1" type="ORF">KK060_13915</name>
</gene>
<organism evidence="1 2">
    <name type="scientific">Chryseosolibacter indicus</name>
    <dbReference type="NCBI Taxonomy" id="2782351"/>
    <lineage>
        <taxon>Bacteria</taxon>
        <taxon>Pseudomonadati</taxon>
        <taxon>Bacteroidota</taxon>
        <taxon>Cytophagia</taxon>
        <taxon>Cytophagales</taxon>
        <taxon>Chryseotaleaceae</taxon>
        <taxon>Chryseosolibacter</taxon>
    </lineage>
</organism>
<dbReference type="PANTHER" id="PTHR34822:SF1">
    <property type="entry name" value="GRPB FAMILY PROTEIN"/>
    <property type="match status" value="1"/>
</dbReference>
<dbReference type="EMBL" id="JAHESD010000030">
    <property type="protein sequence ID" value="MBT1704387.1"/>
    <property type="molecule type" value="Genomic_DNA"/>
</dbReference>
<protein>
    <submittedName>
        <fullName evidence="1">GrpB family protein</fullName>
    </submittedName>
</protein>
<sequence length="194" mass="21767">MTAFKLITIAQYSEQWPATFLQLRSVYETRLSGLMEGIEHVGSTSVPGLKAKPIIDIDIIASDENKLKKITSVLEKLGYQHLGDLGIEGREAFKRISVSVPLDGSGREWPEHNLYVCLQGSLSLLNHIRFRDYLRSHPAQAHAYGELKEKLASKFSEDINGYVEGKTSFIVEILKQFGFDADSLALIRSQNTRV</sequence>
<accession>A0ABS5VSK5</accession>
<dbReference type="InterPro" id="IPR007344">
    <property type="entry name" value="GrpB/CoaE"/>
</dbReference>
<keyword evidence="2" id="KW-1185">Reference proteome</keyword>
<dbReference type="PANTHER" id="PTHR34822">
    <property type="entry name" value="GRPB DOMAIN PROTEIN (AFU_ORTHOLOGUE AFUA_1G01530)"/>
    <property type="match status" value="1"/>
</dbReference>
<dbReference type="Proteomes" id="UP000772618">
    <property type="component" value="Unassembled WGS sequence"/>
</dbReference>
<dbReference type="Pfam" id="PF04229">
    <property type="entry name" value="GrpB"/>
    <property type="match status" value="1"/>
</dbReference>
<reference evidence="1 2" key="1">
    <citation type="submission" date="2021-05" db="EMBL/GenBank/DDBJ databases">
        <title>A Polyphasic approach of four new species of the genus Ohtaekwangia: Ohtaekwangia histidinii sp. nov., Ohtaekwangia cretensis sp. nov., Ohtaekwangia indiensis sp. nov., Ohtaekwangia reichenbachii sp. nov. from diverse environment.</title>
        <authorList>
            <person name="Octaviana S."/>
        </authorList>
    </citation>
    <scope>NUCLEOTIDE SEQUENCE [LARGE SCALE GENOMIC DNA]</scope>
    <source>
        <strain evidence="1 2">PWU20</strain>
    </source>
</reference>
<evidence type="ECO:0000313" key="2">
    <source>
        <dbReference type="Proteomes" id="UP000772618"/>
    </source>
</evidence>
<dbReference type="RefSeq" id="WP_254154344.1">
    <property type="nucleotide sequence ID" value="NZ_JAHESD010000030.1"/>
</dbReference>
<comment type="caution">
    <text evidence="1">The sequence shown here is derived from an EMBL/GenBank/DDBJ whole genome shotgun (WGS) entry which is preliminary data.</text>
</comment>